<name>A0A3N4M1Z3_9PEZI</name>
<keyword evidence="2" id="KW-1185">Reference proteome</keyword>
<dbReference type="EMBL" id="ML121530">
    <property type="protein sequence ID" value="RPB27889.1"/>
    <property type="molecule type" value="Genomic_DNA"/>
</dbReference>
<organism evidence="1 2">
    <name type="scientific">Terfezia boudieri ATCC MYA-4762</name>
    <dbReference type="NCBI Taxonomy" id="1051890"/>
    <lineage>
        <taxon>Eukaryota</taxon>
        <taxon>Fungi</taxon>
        <taxon>Dikarya</taxon>
        <taxon>Ascomycota</taxon>
        <taxon>Pezizomycotina</taxon>
        <taxon>Pezizomycetes</taxon>
        <taxon>Pezizales</taxon>
        <taxon>Pezizaceae</taxon>
        <taxon>Terfezia</taxon>
    </lineage>
</organism>
<evidence type="ECO:0000313" key="1">
    <source>
        <dbReference type="EMBL" id="RPB27889.1"/>
    </source>
</evidence>
<proteinExistence type="predicted"/>
<protein>
    <recommendedName>
        <fullName evidence="3">Fungal-type protein kinase domain-containing protein</fullName>
    </recommendedName>
</protein>
<gene>
    <name evidence="1" type="ORF">L211DRAFT_833888</name>
</gene>
<reference evidence="1 2" key="1">
    <citation type="journal article" date="2018" name="Nat. Ecol. Evol.">
        <title>Pezizomycetes genomes reveal the molecular basis of ectomycorrhizal truffle lifestyle.</title>
        <authorList>
            <person name="Murat C."/>
            <person name="Payen T."/>
            <person name="Noel B."/>
            <person name="Kuo A."/>
            <person name="Morin E."/>
            <person name="Chen J."/>
            <person name="Kohler A."/>
            <person name="Krizsan K."/>
            <person name="Balestrini R."/>
            <person name="Da Silva C."/>
            <person name="Montanini B."/>
            <person name="Hainaut M."/>
            <person name="Levati E."/>
            <person name="Barry K.W."/>
            <person name="Belfiori B."/>
            <person name="Cichocki N."/>
            <person name="Clum A."/>
            <person name="Dockter R.B."/>
            <person name="Fauchery L."/>
            <person name="Guy J."/>
            <person name="Iotti M."/>
            <person name="Le Tacon F."/>
            <person name="Lindquist E.A."/>
            <person name="Lipzen A."/>
            <person name="Malagnac F."/>
            <person name="Mello A."/>
            <person name="Molinier V."/>
            <person name="Miyauchi S."/>
            <person name="Poulain J."/>
            <person name="Riccioni C."/>
            <person name="Rubini A."/>
            <person name="Sitrit Y."/>
            <person name="Splivallo R."/>
            <person name="Traeger S."/>
            <person name="Wang M."/>
            <person name="Zifcakova L."/>
            <person name="Wipf D."/>
            <person name="Zambonelli A."/>
            <person name="Paolocci F."/>
            <person name="Nowrousian M."/>
            <person name="Ottonello S."/>
            <person name="Baldrian P."/>
            <person name="Spatafora J.W."/>
            <person name="Henrissat B."/>
            <person name="Nagy L.G."/>
            <person name="Aury J.M."/>
            <person name="Wincker P."/>
            <person name="Grigoriev I.V."/>
            <person name="Bonfante P."/>
            <person name="Martin F.M."/>
        </authorList>
    </citation>
    <scope>NUCLEOTIDE SEQUENCE [LARGE SCALE GENOMIC DNA]</scope>
    <source>
        <strain evidence="1 2">ATCC MYA-4762</strain>
    </source>
</reference>
<dbReference type="OrthoDB" id="5355583at2759"/>
<dbReference type="AlphaFoldDB" id="A0A3N4M1Z3"/>
<evidence type="ECO:0000313" key="2">
    <source>
        <dbReference type="Proteomes" id="UP000267821"/>
    </source>
</evidence>
<dbReference type="InParanoid" id="A0A3N4M1Z3"/>
<evidence type="ECO:0008006" key="3">
    <source>
        <dbReference type="Google" id="ProtNLM"/>
    </source>
</evidence>
<sequence length="203" mass="23172">MDDDTTTRPKWKNSYSGISVLEAEKRLGFMMQTLDNEAIPVSEMLADAGYTIDESNEEIKKTKSEVYKAILQYLDLEGYPTETNPEYNVSDLVLYILGPIVSYFKRKHIQKGQNIRLRREKEIVSVDGETGGKEKFVMIDRVSVTERYFVLVIEAKRSSLGEAMKQCLLSMRDMQDGNGVGKVYGFITTGESWQMVRYDGVSF</sequence>
<accession>A0A3N4M1Z3</accession>
<dbReference type="Proteomes" id="UP000267821">
    <property type="component" value="Unassembled WGS sequence"/>
</dbReference>